<evidence type="ECO:0000313" key="1">
    <source>
        <dbReference type="EMBL" id="RLV92741.1"/>
    </source>
</evidence>
<name>A0A3L8S0A2_CHLGU</name>
<dbReference type="Proteomes" id="UP000276834">
    <property type="component" value="Unassembled WGS sequence"/>
</dbReference>
<organism evidence="1 2">
    <name type="scientific">Chloebia gouldiae</name>
    <name type="common">Gouldian finch</name>
    <name type="synonym">Erythrura gouldiae</name>
    <dbReference type="NCBI Taxonomy" id="44316"/>
    <lineage>
        <taxon>Eukaryota</taxon>
        <taxon>Metazoa</taxon>
        <taxon>Chordata</taxon>
        <taxon>Craniata</taxon>
        <taxon>Vertebrata</taxon>
        <taxon>Euteleostomi</taxon>
        <taxon>Archelosauria</taxon>
        <taxon>Archosauria</taxon>
        <taxon>Dinosauria</taxon>
        <taxon>Saurischia</taxon>
        <taxon>Theropoda</taxon>
        <taxon>Coelurosauria</taxon>
        <taxon>Aves</taxon>
        <taxon>Neognathae</taxon>
        <taxon>Neoaves</taxon>
        <taxon>Telluraves</taxon>
        <taxon>Australaves</taxon>
        <taxon>Passeriformes</taxon>
        <taxon>Passeroidea</taxon>
        <taxon>Passeridae</taxon>
        <taxon>Chloebia</taxon>
    </lineage>
</organism>
<protein>
    <submittedName>
        <fullName evidence="1">Uncharacterized protein</fullName>
    </submittedName>
</protein>
<proteinExistence type="predicted"/>
<accession>A0A3L8S0A2</accession>
<gene>
    <name evidence="1" type="ORF">DV515_00013669</name>
</gene>
<evidence type="ECO:0000313" key="2">
    <source>
        <dbReference type="Proteomes" id="UP000276834"/>
    </source>
</evidence>
<dbReference type="EMBL" id="QUSF01000098">
    <property type="protein sequence ID" value="RLV92741.1"/>
    <property type="molecule type" value="Genomic_DNA"/>
</dbReference>
<sequence length="110" mass="12192">MQFRYSNLYLEGRNPAVGEERAGKSLSIQLGKHKFKSPDHVKTFCSQTRGSFGVYSCPPGRGCAEGLLAFGAVERFTAKIWRALACPCVSTEPSSWMSWFILLDPNSVLD</sequence>
<comment type="caution">
    <text evidence="1">The sequence shown here is derived from an EMBL/GenBank/DDBJ whole genome shotgun (WGS) entry which is preliminary data.</text>
</comment>
<reference evidence="1 2" key="1">
    <citation type="journal article" date="2018" name="Proc. R. Soc. B">
        <title>A non-coding region near Follistatin controls head colour polymorphism in the Gouldian finch.</title>
        <authorList>
            <person name="Toomey M.B."/>
            <person name="Marques C.I."/>
            <person name="Andrade P."/>
            <person name="Araujo P.M."/>
            <person name="Sabatino S."/>
            <person name="Gazda M.A."/>
            <person name="Afonso S."/>
            <person name="Lopes R.J."/>
            <person name="Corbo J.C."/>
            <person name="Carneiro M."/>
        </authorList>
    </citation>
    <scope>NUCLEOTIDE SEQUENCE [LARGE SCALE GENOMIC DNA]</scope>
    <source>
        <strain evidence="1">Red01</strain>
        <tissue evidence="1">Muscle</tissue>
    </source>
</reference>
<keyword evidence="2" id="KW-1185">Reference proteome</keyword>
<dbReference type="AlphaFoldDB" id="A0A3L8S0A2"/>